<evidence type="ECO:0000256" key="3">
    <source>
        <dbReference type="ARBA" id="ARBA00022723"/>
    </source>
</evidence>
<evidence type="ECO:0000313" key="5">
    <source>
        <dbReference type="EMBL" id="AIT61815.1"/>
    </source>
</evidence>
<dbReference type="OrthoDB" id="5296019at2"/>
<dbReference type="KEGG" id="cdo:CDOO_11490"/>
<dbReference type="HOGENOM" id="CLU_016838_0_0_11"/>
<proteinExistence type="predicted"/>
<dbReference type="EMBL" id="CP006764">
    <property type="protein sequence ID" value="AIT61815.1"/>
    <property type="molecule type" value="Genomic_DNA"/>
</dbReference>
<dbReference type="GO" id="GO:0030313">
    <property type="term" value="C:cell envelope"/>
    <property type="evidence" value="ECO:0007669"/>
    <property type="project" value="UniProtKB-SubCell"/>
</dbReference>
<sequence length="284" mass="29285">MRTRVLAVAAALPLAACSDTPPSADVVASTSVWADVASAVLADTPLSVTAIVEDNAIDPHSFEATAADLATAMNANTVVVGGGSYDAWLYEPLAGRSDATVIHALPLEGHEHGEHGEHEGHEEHDHEANEHVWFDVDAVEAVAGDIAAHAGTDAGPVTADLATLRQQLGGLTGATVAQTETVADYLIEDSGLTDVTPAGYRAAARNHASPAAGDLAAFLRAIDDGGVDVLIHNPQTETDLTASIRDAADKAGVPVVEIAEIPPAGANFFDYFHRVVDDLERGAA</sequence>
<dbReference type="GO" id="GO:0030001">
    <property type="term" value="P:metal ion transport"/>
    <property type="evidence" value="ECO:0007669"/>
    <property type="project" value="InterPro"/>
</dbReference>
<comment type="subcellular location">
    <subcellularLocation>
        <location evidence="1">Cell envelope</location>
    </subcellularLocation>
</comment>
<dbReference type="STRING" id="558173.CDOO_11490"/>
<keyword evidence="4" id="KW-0732">Signal</keyword>
<dbReference type="AlphaFoldDB" id="A0A097II54"/>
<dbReference type="GO" id="GO:0046872">
    <property type="term" value="F:metal ion binding"/>
    <property type="evidence" value="ECO:0007669"/>
    <property type="project" value="UniProtKB-KW"/>
</dbReference>
<dbReference type="PANTHER" id="PTHR42953">
    <property type="entry name" value="HIGH-AFFINITY ZINC UPTAKE SYSTEM PROTEIN ZNUA-RELATED"/>
    <property type="match status" value="1"/>
</dbReference>
<keyword evidence="3" id="KW-0479">Metal-binding</keyword>
<dbReference type="RefSeq" id="WP_018022689.1">
    <property type="nucleotide sequence ID" value="NZ_AQUX01000011.1"/>
</dbReference>
<evidence type="ECO:0000256" key="1">
    <source>
        <dbReference type="ARBA" id="ARBA00004196"/>
    </source>
</evidence>
<protein>
    <submittedName>
        <fullName evidence="5">ABC transporter substrate-binding protein</fullName>
    </submittedName>
</protein>
<dbReference type="InterPro" id="IPR050492">
    <property type="entry name" value="Bact_metal-bind_prot9"/>
</dbReference>
<dbReference type="Gene3D" id="3.40.50.1980">
    <property type="entry name" value="Nitrogenase molybdenum iron protein domain"/>
    <property type="match status" value="1"/>
</dbReference>
<dbReference type="InterPro" id="IPR006127">
    <property type="entry name" value="ZnuA-like"/>
</dbReference>
<dbReference type="Pfam" id="PF01297">
    <property type="entry name" value="ZnuA"/>
    <property type="match status" value="1"/>
</dbReference>
<dbReference type="eggNOG" id="COG0803">
    <property type="taxonomic scope" value="Bacteria"/>
</dbReference>
<dbReference type="Proteomes" id="UP000029914">
    <property type="component" value="Chromosome"/>
</dbReference>
<evidence type="ECO:0000313" key="6">
    <source>
        <dbReference type="Proteomes" id="UP000029914"/>
    </source>
</evidence>
<reference evidence="5 6" key="1">
    <citation type="submission" date="2013-09" db="EMBL/GenBank/DDBJ databases">
        <title>Complete genome sequence of Corynebacterium doosanense CAU 212(T) (=DSM 45436(T)), isolated from activated sludge.</title>
        <authorList>
            <person name="Schaffert L."/>
            <person name="Albersmeier A."/>
            <person name="Kalinowski J."/>
            <person name="Ruckert C."/>
        </authorList>
    </citation>
    <scope>NUCLEOTIDE SEQUENCE [LARGE SCALE GENOMIC DNA]</scope>
    <source>
        <strain evidence="5 6">CAU 212</strain>
    </source>
</reference>
<accession>A0A097II54</accession>
<evidence type="ECO:0000256" key="2">
    <source>
        <dbReference type="ARBA" id="ARBA00022448"/>
    </source>
</evidence>
<name>A0A097II54_9CORY</name>
<keyword evidence="6" id="KW-1185">Reference proteome</keyword>
<organism evidence="5 6">
    <name type="scientific">Corynebacterium doosanense CAU 212 = DSM 45436</name>
    <dbReference type="NCBI Taxonomy" id="558173"/>
    <lineage>
        <taxon>Bacteria</taxon>
        <taxon>Bacillati</taxon>
        <taxon>Actinomycetota</taxon>
        <taxon>Actinomycetes</taxon>
        <taxon>Mycobacteriales</taxon>
        <taxon>Corynebacteriaceae</taxon>
        <taxon>Corynebacterium</taxon>
    </lineage>
</organism>
<keyword evidence="2" id="KW-0813">Transport</keyword>
<dbReference type="SUPFAM" id="SSF53807">
    <property type="entry name" value="Helical backbone' metal receptor"/>
    <property type="match status" value="1"/>
</dbReference>
<dbReference type="PANTHER" id="PTHR42953:SF1">
    <property type="entry name" value="METAL-BINDING PROTEIN HI_0362-RELATED"/>
    <property type="match status" value="1"/>
</dbReference>
<evidence type="ECO:0000256" key="4">
    <source>
        <dbReference type="ARBA" id="ARBA00022729"/>
    </source>
</evidence>
<gene>
    <name evidence="5" type="ORF">CDOO_11490</name>
</gene>